<proteinExistence type="predicted"/>
<sequence>MTMFIQLHALQTVPPSCINRDDTGSPKSAIFGGVKRHRVSSQAWKRAMRHEFADMLDASELGVRTLELVSQVVEKLQETHPEIDDEDALKHVKDVMAKAGFKLNEKKAKEGEEPSAPTTSYLFFLSRSEISGLAELAYQLSQGESTTKKKAREVLSGPQAFDVALFGRMLADAPEANIDAACQVLHSISTHQAVDEFDYFTAMDDLASVDNSGAGMIGTVEFVSSTLYRYASVNVDRLVSNIGDVEAATRCVEALVKAFTLSMPTGKENTFANRTRPEFVLVEVRSDQPYSLVNAFENPVVSEGNIIGESVSALATHLGQINTEYDSAADEARFMLLNKDVEHEALVTLNEYAAPVNFTELVSFAGNAVRNLEEKK</sequence>
<accession>A0ABY8VJG0</accession>
<evidence type="ECO:0000313" key="1">
    <source>
        <dbReference type="EMBL" id="WIM67715.1"/>
    </source>
</evidence>
<dbReference type="Proteomes" id="UP001225598">
    <property type="component" value="Chromosome"/>
</dbReference>
<reference evidence="1 2" key="1">
    <citation type="submission" date="2023-05" db="EMBL/GenBank/DDBJ databases">
        <title>Corynebacterium suedekumii sp. nov. and Corynebacterium breve sp. nov. isolated from raw cow's milk.</title>
        <authorList>
            <person name="Baer M.K."/>
            <person name="Mehl L."/>
            <person name="Hellmuth R."/>
            <person name="Marke G."/>
            <person name="Lipski A."/>
        </authorList>
    </citation>
    <scope>NUCLEOTIDE SEQUENCE [LARGE SCALE GENOMIC DNA]</scope>
    <source>
        <strain evidence="1 2">R4</strain>
    </source>
</reference>
<dbReference type="EMBL" id="CP126969">
    <property type="protein sequence ID" value="WIM67715.1"/>
    <property type="molecule type" value="Genomic_DNA"/>
</dbReference>
<dbReference type="Pfam" id="PF09344">
    <property type="entry name" value="Cas_CT1975"/>
    <property type="match status" value="1"/>
</dbReference>
<gene>
    <name evidence="1" type="primary">cas7e</name>
    <name evidence="1" type="ORF">QP027_11660</name>
</gene>
<organism evidence="1 2">
    <name type="scientific">Corynebacterium breve</name>
    <dbReference type="NCBI Taxonomy" id="3049799"/>
    <lineage>
        <taxon>Bacteria</taxon>
        <taxon>Bacillati</taxon>
        <taxon>Actinomycetota</taxon>
        <taxon>Actinomycetes</taxon>
        <taxon>Mycobacteriales</taxon>
        <taxon>Corynebacteriaceae</taxon>
        <taxon>Corynebacterium</taxon>
    </lineage>
</organism>
<dbReference type="NCBIfam" id="TIGR01869">
    <property type="entry name" value="casC_Cse4"/>
    <property type="match status" value="1"/>
</dbReference>
<protein>
    <submittedName>
        <fullName evidence="1">Type I-E CRISPR-associated protein Cas7/Cse4/CasC</fullName>
    </submittedName>
</protein>
<dbReference type="RefSeq" id="WP_284825014.1">
    <property type="nucleotide sequence ID" value="NZ_CP126969.1"/>
</dbReference>
<name>A0ABY8VJG0_9CORY</name>
<keyword evidence="2" id="KW-1185">Reference proteome</keyword>
<evidence type="ECO:0000313" key="2">
    <source>
        <dbReference type="Proteomes" id="UP001225598"/>
    </source>
</evidence>
<dbReference type="InterPro" id="IPR010148">
    <property type="entry name" value="CRISPR-assoc_prot_CT1975"/>
</dbReference>